<dbReference type="EMBL" id="JATAAI010000025">
    <property type="protein sequence ID" value="KAK1737520.1"/>
    <property type="molecule type" value="Genomic_DNA"/>
</dbReference>
<reference evidence="3" key="1">
    <citation type="submission" date="2023-06" db="EMBL/GenBank/DDBJ databases">
        <title>Survivors Of The Sea: Transcriptome response of Skeletonema marinoi to long-term dormancy.</title>
        <authorList>
            <person name="Pinder M.I.M."/>
            <person name="Kourtchenko O."/>
            <person name="Robertson E.K."/>
            <person name="Larsson T."/>
            <person name="Maumus F."/>
            <person name="Osuna-Cruz C.M."/>
            <person name="Vancaester E."/>
            <person name="Stenow R."/>
            <person name="Vandepoele K."/>
            <person name="Ploug H."/>
            <person name="Bruchert V."/>
            <person name="Godhe A."/>
            <person name="Topel M."/>
        </authorList>
    </citation>
    <scope>NUCLEOTIDE SEQUENCE</scope>
    <source>
        <strain evidence="3">R05AC</strain>
    </source>
</reference>
<feature type="compositionally biased region" description="Polar residues" evidence="1">
    <location>
        <begin position="36"/>
        <end position="45"/>
    </location>
</feature>
<gene>
    <name evidence="3" type="ORF">QTG54_011806</name>
</gene>
<evidence type="ECO:0000313" key="4">
    <source>
        <dbReference type="Proteomes" id="UP001224775"/>
    </source>
</evidence>
<dbReference type="Proteomes" id="UP001224775">
    <property type="component" value="Unassembled WGS sequence"/>
</dbReference>
<evidence type="ECO:0000313" key="3">
    <source>
        <dbReference type="EMBL" id="KAK1737520.1"/>
    </source>
</evidence>
<feature type="domain" description="WRKY19-like zinc finger" evidence="2">
    <location>
        <begin position="184"/>
        <end position="203"/>
    </location>
</feature>
<evidence type="ECO:0000259" key="2">
    <source>
        <dbReference type="Pfam" id="PF24906"/>
    </source>
</evidence>
<sequence length="206" mass="23074">MPTTSSSSVHATVSFAKEADVAPDVLSPQPSEKKANSAQESESFVTGDIQTTSQLLKAVDDIYRKCDKDTATVKSLVSSVADHFGLSTISKEMKNSIKERICLLNKSNQYGYVITYAAKRYKQKRFRRDENLSVVTREASHPQYCQLLEYICYVIEEPDAYKLHELVVEIEDELFPVKKKKWVCKVEGCSSTARGGGYCVTHGKKT</sequence>
<protein>
    <recommendedName>
        <fullName evidence="2">WRKY19-like zinc finger domain-containing protein</fullName>
    </recommendedName>
</protein>
<feature type="region of interest" description="Disordered" evidence="1">
    <location>
        <begin position="20"/>
        <end position="45"/>
    </location>
</feature>
<comment type="caution">
    <text evidence="3">The sequence shown here is derived from an EMBL/GenBank/DDBJ whole genome shotgun (WGS) entry which is preliminary data.</text>
</comment>
<dbReference type="Pfam" id="PF24906">
    <property type="entry name" value="Zf_WRKY19"/>
    <property type="match status" value="1"/>
</dbReference>
<dbReference type="AlphaFoldDB" id="A0AAD9D987"/>
<dbReference type="InterPro" id="IPR056866">
    <property type="entry name" value="Znf_WRKY19"/>
</dbReference>
<organism evidence="3 4">
    <name type="scientific">Skeletonema marinoi</name>
    <dbReference type="NCBI Taxonomy" id="267567"/>
    <lineage>
        <taxon>Eukaryota</taxon>
        <taxon>Sar</taxon>
        <taxon>Stramenopiles</taxon>
        <taxon>Ochrophyta</taxon>
        <taxon>Bacillariophyta</taxon>
        <taxon>Coscinodiscophyceae</taxon>
        <taxon>Thalassiosirophycidae</taxon>
        <taxon>Thalassiosirales</taxon>
        <taxon>Skeletonemataceae</taxon>
        <taxon>Skeletonema</taxon>
        <taxon>Skeletonema marinoi-dohrnii complex</taxon>
    </lineage>
</organism>
<name>A0AAD9D987_9STRA</name>
<proteinExistence type="predicted"/>
<evidence type="ECO:0000256" key="1">
    <source>
        <dbReference type="SAM" id="MobiDB-lite"/>
    </source>
</evidence>
<accession>A0AAD9D987</accession>
<keyword evidence="4" id="KW-1185">Reference proteome</keyword>